<evidence type="ECO:0000256" key="1">
    <source>
        <dbReference type="SAM" id="SignalP"/>
    </source>
</evidence>
<feature type="chain" id="PRO_5006047761" evidence="1">
    <location>
        <begin position="27"/>
        <end position="188"/>
    </location>
</feature>
<organism evidence="2 3">
    <name type="scientific">Bacteroides cellulosilyticus</name>
    <dbReference type="NCBI Taxonomy" id="246787"/>
    <lineage>
        <taxon>Bacteria</taxon>
        <taxon>Pseudomonadati</taxon>
        <taxon>Bacteroidota</taxon>
        <taxon>Bacteroidia</taxon>
        <taxon>Bacteroidales</taxon>
        <taxon>Bacteroidaceae</taxon>
        <taxon>Bacteroides</taxon>
    </lineage>
</organism>
<reference evidence="2 3" key="1">
    <citation type="journal article" date="2015" name="Science">
        <title>Genetic determinants of in vivo fitness and diet responsiveness in multiple human gut Bacteroides.</title>
        <authorList>
            <person name="Wu M."/>
            <person name="McNulty N.P."/>
            <person name="Rodionov D.A."/>
            <person name="Khoroshkin M.S."/>
            <person name="Griffin N.W."/>
            <person name="Cheng J."/>
            <person name="Latreille P."/>
            <person name="Kerstetter R.A."/>
            <person name="Terrapon N."/>
            <person name="Henrissat B."/>
            <person name="Osterman A.L."/>
            <person name="Gordon J.I."/>
        </authorList>
    </citation>
    <scope>NUCLEOTIDE SEQUENCE [LARGE SCALE GENOMIC DNA]</scope>
    <source>
        <strain evidence="2 3">WH2</strain>
    </source>
</reference>
<dbReference type="AlphaFoldDB" id="A0A0P0GM22"/>
<feature type="signal peptide" evidence="1">
    <location>
        <begin position="1"/>
        <end position="26"/>
    </location>
</feature>
<dbReference type="KEGG" id="bcel:BcellWH2_01667"/>
<accession>A0A0P0GM22</accession>
<dbReference type="EMBL" id="CP012801">
    <property type="protein sequence ID" value="ALJ58920.1"/>
    <property type="molecule type" value="Genomic_DNA"/>
</dbReference>
<sequence length="188" mass="21100">MRDMKNKRGKLITVLFVAAMSVSLFTGCSDDATITGLDEGALPELASDTRAVTDELIESDSISNFSLLAATEYSDAELKERIRNGWWKQYAYTLPNGKVTPEISGYTDYTQNIYPDATTLFFVGSEVLKNVNVQFSQIGTTPYYYDEISTGFYEFKVAYPVPVFFEFVSKKTGELVDTIIFFPSRSVQ</sequence>
<proteinExistence type="predicted"/>
<name>A0A0P0GM22_9BACE</name>
<gene>
    <name evidence="2" type="ORF">BcellWH2_01667</name>
</gene>
<dbReference type="PROSITE" id="PS51257">
    <property type="entry name" value="PROKAR_LIPOPROTEIN"/>
    <property type="match status" value="1"/>
</dbReference>
<dbReference type="PATRIC" id="fig|246787.4.peg.1715"/>
<evidence type="ECO:0000313" key="3">
    <source>
        <dbReference type="Proteomes" id="UP000061809"/>
    </source>
</evidence>
<evidence type="ECO:0000313" key="2">
    <source>
        <dbReference type="EMBL" id="ALJ58920.1"/>
    </source>
</evidence>
<keyword evidence="1" id="KW-0732">Signal</keyword>
<protein>
    <submittedName>
        <fullName evidence="2">Uncharacterized protein</fullName>
    </submittedName>
</protein>
<dbReference type="Proteomes" id="UP000061809">
    <property type="component" value="Chromosome"/>
</dbReference>